<gene>
    <name evidence="2" type="ORF">S01H1_30454</name>
</gene>
<dbReference type="AlphaFoldDB" id="X0UEJ6"/>
<protein>
    <submittedName>
        <fullName evidence="2">Uncharacterized protein</fullName>
    </submittedName>
</protein>
<comment type="caution">
    <text evidence="2">The sequence shown here is derived from an EMBL/GenBank/DDBJ whole genome shotgun (WGS) entry which is preliminary data.</text>
</comment>
<feature type="non-terminal residue" evidence="2">
    <location>
        <position position="101"/>
    </location>
</feature>
<evidence type="ECO:0000313" key="2">
    <source>
        <dbReference type="EMBL" id="GAF97731.1"/>
    </source>
</evidence>
<feature type="compositionally biased region" description="Acidic residues" evidence="1">
    <location>
        <begin position="72"/>
        <end position="81"/>
    </location>
</feature>
<organism evidence="2">
    <name type="scientific">marine sediment metagenome</name>
    <dbReference type="NCBI Taxonomy" id="412755"/>
    <lineage>
        <taxon>unclassified sequences</taxon>
        <taxon>metagenomes</taxon>
        <taxon>ecological metagenomes</taxon>
    </lineage>
</organism>
<evidence type="ECO:0000256" key="1">
    <source>
        <dbReference type="SAM" id="MobiDB-lite"/>
    </source>
</evidence>
<sequence>MPKRDAGKVQELEEKGIVTKDKGGRIVVDAAKLEGPPVAGKKSHDPRRDMGKKVLPIHGRPKKKKKTPPPEAVEEVIEEEAPAQKELLSSDIKKREELNKK</sequence>
<feature type="compositionally biased region" description="Basic and acidic residues" evidence="1">
    <location>
        <begin position="91"/>
        <end position="101"/>
    </location>
</feature>
<dbReference type="EMBL" id="BARS01018742">
    <property type="protein sequence ID" value="GAF97731.1"/>
    <property type="molecule type" value="Genomic_DNA"/>
</dbReference>
<name>X0UEJ6_9ZZZZ</name>
<accession>X0UEJ6</accession>
<reference evidence="2" key="1">
    <citation type="journal article" date="2014" name="Front. Microbiol.">
        <title>High frequency of phylogenetically diverse reductive dehalogenase-homologous genes in deep subseafloor sedimentary metagenomes.</title>
        <authorList>
            <person name="Kawai M."/>
            <person name="Futagami T."/>
            <person name="Toyoda A."/>
            <person name="Takaki Y."/>
            <person name="Nishi S."/>
            <person name="Hori S."/>
            <person name="Arai W."/>
            <person name="Tsubouchi T."/>
            <person name="Morono Y."/>
            <person name="Uchiyama I."/>
            <person name="Ito T."/>
            <person name="Fujiyama A."/>
            <person name="Inagaki F."/>
            <person name="Takami H."/>
        </authorList>
    </citation>
    <scope>NUCLEOTIDE SEQUENCE</scope>
    <source>
        <strain evidence="2">Expedition CK06-06</strain>
    </source>
</reference>
<feature type="compositionally biased region" description="Basic and acidic residues" evidence="1">
    <location>
        <begin position="42"/>
        <end position="52"/>
    </location>
</feature>
<proteinExistence type="predicted"/>
<feature type="region of interest" description="Disordered" evidence="1">
    <location>
        <begin position="31"/>
        <end position="101"/>
    </location>
</feature>